<name>A0ABQ3VW94_9CHLR</name>
<sequence length="54" mass="6407">MSDFLSSAKNFVNSAVSRTSWEAQKQLRVRNKQSEIDKLLEQRQHLMEELGQWQ</sequence>
<feature type="coiled-coil region" evidence="1">
    <location>
        <begin position="22"/>
        <end position="49"/>
    </location>
</feature>
<dbReference type="EMBL" id="BNJJ01000047">
    <property type="protein sequence ID" value="GHO89843.1"/>
    <property type="molecule type" value="Genomic_DNA"/>
</dbReference>
<evidence type="ECO:0000313" key="2">
    <source>
        <dbReference type="EMBL" id="GHO89843.1"/>
    </source>
</evidence>
<evidence type="ECO:0000313" key="3">
    <source>
        <dbReference type="Proteomes" id="UP000635565"/>
    </source>
</evidence>
<protein>
    <submittedName>
        <fullName evidence="2">Uncharacterized protein</fullName>
    </submittedName>
</protein>
<proteinExistence type="predicted"/>
<dbReference type="Proteomes" id="UP000635565">
    <property type="component" value="Unassembled WGS sequence"/>
</dbReference>
<organism evidence="2 3">
    <name type="scientific">Dictyobacter formicarum</name>
    <dbReference type="NCBI Taxonomy" id="2778368"/>
    <lineage>
        <taxon>Bacteria</taxon>
        <taxon>Bacillati</taxon>
        <taxon>Chloroflexota</taxon>
        <taxon>Ktedonobacteria</taxon>
        <taxon>Ktedonobacterales</taxon>
        <taxon>Dictyobacteraceae</taxon>
        <taxon>Dictyobacter</taxon>
    </lineage>
</organism>
<gene>
    <name evidence="2" type="ORF">KSZ_78490</name>
</gene>
<comment type="caution">
    <text evidence="2">The sequence shown here is derived from an EMBL/GenBank/DDBJ whole genome shotgun (WGS) entry which is preliminary data.</text>
</comment>
<keyword evidence="1" id="KW-0175">Coiled coil</keyword>
<keyword evidence="3" id="KW-1185">Reference proteome</keyword>
<evidence type="ECO:0000256" key="1">
    <source>
        <dbReference type="SAM" id="Coils"/>
    </source>
</evidence>
<dbReference type="RefSeq" id="WP_201367394.1">
    <property type="nucleotide sequence ID" value="NZ_BNJJ01000047.1"/>
</dbReference>
<accession>A0ABQ3VW94</accession>
<reference evidence="2 3" key="1">
    <citation type="journal article" date="2021" name="Int. J. Syst. Evol. Microbiol.">
        <title>Reticulibacter mediterranei gen. nov., sp. nov., within the new family Reticulibacteraceae fam. nov., and Ktedonospora formicarum gen. nov., sp. nov., Ktedonobacter robiniae sp. nov., Dictyobacter formicarum sp. nov. and Dictyobacter arantiisoli sp. nov., belonging to the class Ktedonobacteria.</title>
        <authorList>
            <person name="Yabe S."/>
            <person name="Zheng Y."/>
            <person name="Wang C.M."/>
            <person name="Sakai Y."/>
            <person name="Abe K."/>
            <person name="Yokota A."/>
            <person name="Donadio S."/>
            <person name="Cavaletti L."/>
            <person name="Monciardini P."/>
        </authorList>
    </citation>
    <scope>NUCLEOTIDE SEQUENCE [LARGE SCALE GENOMIC DNA]</scope>
    <source>
        <strain evidence="2 3">SOSP1-9</strain>
    </source>
</reference>